<dbReference type="InterPro" id="IPR036653">
    <property type="entry name" value="CinA-like_C"/>
</dbReference>
<evidence type="ECO:0000313" key="2">
    <source>
        <dbReference type="EMBL" id="BDZ50161.1"/>
    </source>
</evidence>
<sequence length="163" mass="16670">MTSASSLVSELRQAGLTIAVAESLTGGLVVAELVSVPGASTVVAGGVVAYQTELKHSLLGVSSTLLDAEGAVHPDVAAQMARGVRSRLAVGGRDADIGVATTGVAGPDPQDGQPVGTVFVGVAWGSRTDVTALHLEGDREAIRRATVYESLVAVERMLRQPRE</sequence>
<protein>
    <submittedName>
        <fullName evidence="2">Competence damage-inducible protein A</fullName>
    </submittedName>
</protein>
<proteinExistence type="predicted"/>
<dbReference type="Proteomes" id="UP001321486">
    <property type="component" value="Chromosome"/>
</dbReference>
<dbReference type="InterPro" id="IPR008136">
    <property type="entry name" value="CinA_C"/>
</dbReference>
<dbReference type="Gene3D" id="3.90.950.20">
    <property type="entry name" value="CinA-like"/>
    <property type="match status" value="1"/>
</dbReference>
<evidence type="ECO:0000313" key="3">
    <source>
        <dbReference type="Proteomes" id="UP001321486"/>
    </source>
</evidence>
<dbReference type="EMBL" id="AP027732">
    <property type="protein sequence ID" value="BDZ50161.1"/>
    <property type="molecule type" value="Genomic_DNA"/>
</dbReference>
<name>A0ABN6Y2I8_9MICO</name>
<feature type="domain" description="CinA C-terminal" evidence="1">
    <location>
        <begin position="4"/>
        <end position="157"/>
    </location>
</feature>
<keyword evidence="3" id="KW-1185">Reference proteome</keyword>
<dbReference type="RefSeq" id="WP_286343258.1">
    <property type="nucleotide sequence ID" value="NZ_AP027732.1"/>
</dbReference>
<reference evidence="3" key="1">
    <citation type="journal article" date="2019" name="Int. J. Syst. Evol. Microbiol.">
        <title>The Global Catalogue of Microorganisms (GCM) 10K type strain sequencing project: providing services to taxonomists for standard genome sequencing and annotation.</title>
        <authorList>
            <consortium name="The Broad Institute Genomics Platform"/>
            <consortium name="The Broad Institute Genome Sequencing Center for Infectious Disease"/>
            <person name="Wu L."/>
            <person name="Ma J."/>
        </authorList>
    </citation>
    <scope>NUCLEOTIDE SEQUENCE [LARGE SCALE GENOMIC DNA]</scope>
    <source>
        <strain evidence="3">NBRC 108728</strain>
    </source>
</reference>
<dbReference type="SUPFAM" id="SSF142433">
    <property type="entry name" value="CinA-like"/>
    <property type="match status" value="1"/>
</dbReference>
<dbReference type="Pfam" id="PF02464">
    <property type="entry name" value="CinA"/>
    <property type="match status" value="1"/>
</dbReference>
<evidence type="ECO:0000259" key="1">
    <source>
        <dbReference type="Pfam" id="PF02464"/>
    </source>
</evidence>
<dbReference type="NCBIfam" id="TIGR00199">
    <property type="entry name" value="PncC_domain"/>
    <property type="match status" value="1"/>
</dbReference>
<gene>
    <name evidence="2" type="ORF">GCM10025867_24020</name>
</gene>
<accession>A0ABN6Y2I8</accession>
<organism evidence="2 3">
    <name type="scientific">Frondihabitans sucicola</name>
    <dbReference type="NCBI Taxonomy" id="1268041"/>
    <lineage>
        <taxon>Bacteria</taxon>
        <taxon>Bacillati</taxon>
        <taxon>Actinomycetota</taxon>
        <taxon>Actinomycetes</taxon>
        <taxon>Micrococcales</taxon>
        <taxon>Microbacteriaceae</taxon>
        <taxon>Frondihabitans</taxon>
    </lineage>
</organism>